<accession>A0A1E3QXL4</accession>
<evidence type="ECO:0000313" key="1">
    <source>
        <dbReference type="EMBL" id="ODQ82403.1"/>
    </source>
</evidence>
<gene>
    <name evidence="1" type="ORF">BABINDRAFT_43144</name>
</gene>
<dbReference type="EMBL" id="KV454426">
    <property type="protein sequence ID" value="ODQ82403.1"/>
    <property type="molecule type" value="Genomic_DNA"/>
</dbReference>
<reference evidence="2" key="1">
    <citation type="submission" date="2016-05" db="EMBL/GenBank/DDBJ databases">
        <title>Comparative genomics of biotechnologically important yeasts.</title>
        <authorList>
            <consortium name="DOE Joint Genome Institute"/>
            <person name="Riley R."/>
            <person name="Haridas S."/>
            <person name="Wolfe K.H."/>
            <person name="Lopes M.R."/>
            <person name="Hittinger C.T."/>
            <person name="Goker M."/>
            <person name="Salamov A."/>
            <person name="Wisecaver J."/>
            <person name="Long T.M."/>
            <person name="Aerts A.L."/>
            <person name="Barry K."/>
            <person name="Choi C."/>
            <person name="Clum A."/>
            <person name="Coughlan A.Y."/>
            <person name="Deshpande S."/>
            <person name="Douglass A.P."/>
            <person name="Hanson S.J."/>
            <person name="Klenk H.-P."/>
            <person name="Labutti K."/>
            <person name="Lapidus A."/>
            <person name="Lindquist E."/>
            <person name="Lipzen A."/>
            <person name="Meier-Kolthoff J.P."/>
            <person name="Ohm R.A."/>
            <person name="Otillar R.P."/>
            <person name="Pangilinan J."/>
            <person name="Peng Y."/>
            <person name="Rokas A."/>
            <person name="Rosa C.A."/>
            <person name="Scheuner C."/>
            <person name="Sibirny A.A."/>
            <person name="Slot J.C."/>
            <person name="Stielow J.B."/>
            <person name="Sun H."/>
            <person name="Kurtzman C.P."/>
            <person name="Blackwell M."/>
            <person name="Grigoriev I.V."/>
            <person name="Jeffries T.W."/>
        </authorList>
    </citation>
    <scope>NUCLEOTIDE SEQUENCE [LARGE SCALE GENOMIC DNA]</scope>
    <source>
        <strain evidence="2">NRRL Y-12698</strain>
    </source>
</reference>
<dbReference type="AlphaFoldDB" id="A0A1E3QXL4"/>
<sequence>MDTSEKTQNFRNQYYPSARQHFHLSKHITKEISKSRSYAACLIEAHFCEPLLT</sequence>
<dbReference type="GeneID" id="30149949"/>
<keyword evidence="2" id="KW-1185">Reference proteome</keyword>
<dbReference type="Proteomes" id="UP000094336">
    <property type="component" value="Unassembled WGS sequence"/>
</dbReference>
<evidence type="ECO:0000313" key="2">
    <source>
        <dbReference type="Proteomes" id="UP000094336"/>
    </source>
</evidence>
<proteinExistence type="predicted"/>
<dbReference type="RefSeq" id="XP_018987731.1">
    <property type="nucleotide sequence ID" value="XM_019132096.1"/>
</dbReference>
<name>A0A1E3QXL4_9ASCO</name>
<organism evidence="1 2">
    <name type="scientific">Babjeviella inositovora NRRL Y-12698</name>
    <dbReference type="NCBI Taxonomy" id="984486"/>
    <lineage>
        <taxon>Eukaryota</taxon>
        <taxon>Fungi</taxon>
        <taxon>Dikarya</taxon>
        <taxon>Ascomycota</taxon>
        <taxon>Saccharomycotina</taxon>
        <taxon>Pichiomycetes</taxon>
        <taxon>Serinales incertae sedis</taxon>
        <taxon>Babjeviella</taxon>
    </lineage>
</organism>
<protein>
    <submittedName>
        <fullName evidence="1">Uncharacterized protein</fullName>
    </submittedName>
</protein>